<sequence>MKFAIFTHVPHSKADNQYYAYAPYVREMNVWGENVDELVIVAPFFIGDATAIDIPYVHPKIEFISVSNFDVLTFKSIVQTILKLPALLIILFKEMQAADHIHLRCPGNIGLLACLVQIVFPNKSKTAKYAGNWDPKSKQPWTYKLQKWILNNTFLTRNIQVLVYGEWEGMSHNIKPFFTASYNAHDKVPLAQKSLNEIIDFVFVGALVQGKHPLYAIQLVENLHQKGYAVRLNLYGDGVERKLLEDYIVKQQLQSIVSLKGNQTQDIVKKAYQNSHFVVLPSDSEGWPKVIAEGMFWGCVPLATAVSCVPYMLDYENRGVLLTMNLESDSAKIERVLQNQSDFDAKRKKAAEWSRMFTLDVFEEAIKKLIV</sequence>
<dbReference type="Proteomes" id="UP000254518">
    <property type="component" value="Unassembled WGS sequence"/>
</dbReference>
<evidence type="ECO:0000313" key="4">
    <source>
        <dbReference type="Proteomes" id="UP000254518"/>
    </source>
</evidence>
<feature type="domain" description="Glycosyl transferase family 1" evidence="1">
    <location>
        <begin position="200"/>
        <end position="351"/>
    </location>
</feature>
<dbReference type="PANTHER" id="PTHR12526:SF630">
    <property type="entry name" value="GLYCOSYLTRANSFERASE"/>
    <property type="match status" value="1"/>
</dbReference>
<dbReference type="OrthoDB" id="1395864at2"/>
<reference evidence="2 4" key="2">
    <citation type="submission" date="2018-07" db="EMBL/GenBank/DDBJ databases">
        <title>Genomic Encyclopedia of Type Strains, Phase IV (KMG-IV): sequencing the most valuable type-strain genomes for metagenomic binning, comparative biology and taxonomic classification.</title>
        <authorList>
            <person name="Goeker M."/>
        </authorList>
    </citation>
    <scope>NUCLEOTIDE SEQUENCE [LARGE SCALE GENOMIC DNA]</scope>
    <source>
        <strain evidence="2 4">DSM 19728</strain>
    </source>
</reference>
<evidence type="ECO:0000313" key="2">
    <source>
        <dbReference type="EMBL" id="RDI58314.1"/>
    </source>
</evidence>
<name>A0A562Q5S5_9FLAO</name>
<dbReference type="InterPro" id="IPR001296">
    <property type="entry name" value="Glyco_trans_1"/>
</dbReference>
<accession>A0A562Q5S5</accession>
<dbReference type="Pfam" id="PF00534">
    <property type="entry name" value="Glycos_transf_1"/>
    <property type="match status" value="1"/>
</dbReference>
<reference evidence="3 5" key="1">
    <citation type="journal article" date="2015" name="Stand. Genomic Sci.">
        <title>Genomic Encyclopedia of Bacterial and Archaeal Type Strains, Phase III: the genomes of soil and plant-associated and newly described type strains.</title>
        <authorList>
            <person name="Whitman W.B."/>
            <person name="Woyke T."/>
            <person name="Klenk H.P."/>
            <person name="Zhou Y."/>
            <person name="Lilburn T.G."/>
            <person name="Beck B.J."/>
            <person name="De Vos P."/>
            <person name="Vandamme P."/>
            <person name="Eisen J.A."/>
            <person name="Garrity G."/>
            <person name="Hugenholtz P."/>
            <person name="Kyrpides N.C."/>
        </authorList>
    </citation>
    <scope>NUCLEOTIDE SEQUENCE [LARGE SCALE GENOMIC DNA]</scope>
    <source>
        <strain evidence="3 5">CGMCC 1.5380</strain>
    </source>
</reference>
<dbReference type="SUPFAM" id="SSF53756">
    <property type="entry name" value="UDP-Glycosyltransferase/glycogen phosphorylase"/>
    <property type="match status" value="1"/>
</dbReference>
<evidence type="ECO:0000259" key="1">
    <source>
        <dbReference type="Pfam" id="PF00534"/>
    </source>
</evidence>
<comment type="caution">
    <text evidence="3">The sequence shown here is derived from an EMBL/GenBank/DDBJ whole genome shotgun (WGS) entry which is preliminary data.</text>
</comment>
<dbReference type="GO" id="GO:0016757">
    <property type="term" value="F:glycosyltransferase activity"/>
    <property type="evidence" value="ECO:0007669"/>
    <property type="project" value="InterPro"/>
</dbReference>
<dbReference type="AlphaFoldDB" id="A0A562Q5S5"/>
<dbReference type="RefSeq" id="WP_114753028.1">
    <property type="nucleotide sequence ID" value="NZ_QQBA01000001.1"/>
</dbReference>
<protein>
    <submittedName>
        <fullName evidence="3">Glycosyltransferase involved in cell wall biosynthesis</fullName>
    </submittedName>
</protein>
<dbReference type="EMBL" id="VLKX01000001">
    <property type="protein sequence ID" value="TWI52101.1"/>
    <property type="molecule type" value="Genomic_DNA"/>
</dbReference>
<keyword evidence="4" id="KW-1185">Reference proteome</keyword>
<reference evidence="3" key="3">
    <citation type="submission" date="2019-07" db="EMBL/GenBank/DDBJ databases">
        <authorList>
            <person name="Whitman W."/>
            <person name="Huntemann M."/>
            <person name="Clum A."/>
            <person name="Pillay M."/>
            <person name="Palaniappan K."/>
            <person name="Varghese N."/>
            <person name="Mikhailova N."/>
            <person name="Stamatis D."/>
            <person name="Reddy T."/>
            <person name="Daum C."/>
            <person name="Shapiro N."/>
            <person name="Ivanova N."/>
            <person name="Kyrpides N."/>
            <person name="Woyke T."/>
        </authorList>
    </citation>
    <scope>NUCLEOTIDE SEQUENCE</scope>
    <source>
        <strain evidence="3">CGMCC 1.5380</strain>
    </source>
</reference>
<keyword evidence="3" id="KW-0808">Transferase</keyword>
<organism evidence="3 5">
    <name type="scientific">Flavobacterium glaciei</name>
    <dbReference type="NCBI Taxonomy" id="386300"/>
    <lineage>
        <taxon>Bacteria</taxon>
        <taxon>Pseudomonadati</taxon>
        <taxon>Bacteroidota</taxon>
        <taxon>Flavobacteriia</taxon>
        <taxon>Flavobacteriales</taxon>
        <taxon>Flavobacteriaceae</taxon>
        <taxon>Flavobacterium</taxon>
    </lineage>
</organism>
<dbReference type="EMBL" id="QQBA01000001">
    <property type="protein sequence ID" value="RDI58314.1"/>
    <property type="molecule type" value="Genomic_DNA"/>
</dbReference>
<dbReference type="PANTHER" id="PTHR12526">
    <property type="entry name" value="GLYCOSYLTRANSFERASE"/>
    <property type="match status" value="1"/>
</dbReference>
<dbReference type="Gene3D" id="3.40.50.2000">
    <property type="entry name" value="Glycogen Phosphorylase B"/>
    <property type="match status" value="1"/>
</dbReference>
<gene>
    <name evidence="2" type="ORF">DFR66_101242</name>
    <name evidence="3" type="ORF">IQ02_00240</name>
</gene>
<dbReference type="CDD" id="cd01635">
    <property type="entry name" value="Glycosyltransferase_GTB-type"/>
    <property type="match status" value="1"/>
</dbReference>
<evidence type="ECO:0000313" key="5">
    <source>
        <dbReference type="Proteomes" id="UP000321392"/>
    </source>
</evidence>
<evidence type="ECO:0000313" key="3">
    <source>
        <dbReference type="EMBL" id="TWI52101.1"/>
    </source>
</evidence>
<proteinExistence type="predicted"/>
<dbReference type="Proteomes" id="UP000321392">
    <property type="component" value="Unassembled WGS sequence"/>
</dbReference>